<dbReference type="RefSeq" id="WP_094012831.1">
    <property type="nucleotide sequence ID" value="NZ_NMQW01000001.1"/>
</dbReference>
<gene>
    <name evidence="1" type="ORF">CF651_00240</name>
</gene>
<keyword evidence="2" id="KW-1185">Reference proteome</keyword>
<dbReference type="EMBL" id="NMQW01000001">
    <property type="protein sequence ID" value="OXM88331.1"/>
    <property type="molecule type" value="Genomic_DNA"/>
</dbReference>
<accession>A0A229UYM0</accession>
<name>A0A229UYM0_9BACL</name>
<protein>
    <submittedName>
        <fullName evidence="1">Uncharacterized protein</fullName>
    </submittedName>
</protein>
<reference evidence="1 2" key="1">
    <citation type="submission" date="2017-07" db="EMBL/GenBank/DDBJ databases">
        <title>Genome sequencing and assembly of Paenibacillus rigui.</title>
        <authorList>
            <person name="Mayilraj S."/>
        </authorList>
    </citation>
    <scope>NUCLEOTIDE SEQUENCE [LARGE SCALE GENOMIC DNA]</scope>
    <source>
        <strain evidence="1 2">JCM 16352</strain>
    </source>
</reference>
<sequence>MDGVLVPFGNQTLVVELSLKEAIALSSGAVFYQQPQLAANARKKLRSQVERLMLPDSDKIHYHALEM</sequence>
<dbReference type="OrthoDB" id="2627068at2"/>
<dbReference type="AlphaFoldDB" id="A0A229UYM0"/>
<proteinExistence type="predicted"/>
<evidence type="ECO:0000313" key="1">
    <source>
        <dbReference type="EMBL" id="OXM88331.1"/>
    </source>
</evidence>
<comment type="caution">
    <text evidence="1">The sequence shown here is derived from an EMBL/GenBank/DDBJ whole genome shotgun (WGS) entry which is preliminary data.</text>
</comment>
<organism evidence="1 2">
    <name type="scientific">Paenibacillus rigui</name>
    <dbReference type="NCBI Taxonomy" id="554312"/>
    <lineage>
        <taxon>Bacteria</taxon>
        <taxon>Bacillati</taxon>
        <taxon>Bacillota</taxon>
        <taxon>Bacilli</taxon>
        <taxon>Bacillales</taxon>
        <taxon>Paenibacillaceae</taxon>
        <taxon>Paenibacillus</taxon>
    </lineage>
</organism>
<dbReference type="Proteomes" id="UP000215509">
    <property type="component" value="Unassembled WGS sequence"/>
</dbReference>
<evidence type="ECO:0000313" key="2">
    <source>
        <dbReference type="Proteomes" id="UP000215509"/>
    </source>
</evidence>